<dbReference type="GO" id="GO:0008168">
    <property type="term" value="F:methyltransferase activity"/>
    <property type="evidence" value="ECO:0007669"/>
    <property type="project" value="UniProtKB-KW"/>
</dbReference>
<dbReference type="Proteomes" id="UP000885792">
    <property type="component" value="Unassembled WGS sequence"/>
</dbReference>
<dbReference type="AlphaFoldDB" id="A0A7C5Q2T6"/>
<dbReference type="CDD" id="cd02440">
    <property type="entry name" value="AdoMet_MTases"/>
    <property type="match status" value="1"/>
</dbReference>
<gene>
    <name evidence="2" type="ORF">ENJ61_04010</name>
</gene>
<organism evidence="2">
    <name type="scientific">Aquifex aeolicus</name>
    <dbReference type="NCBI Taxonomy" id="63363"/>
    <lineage>
        <taxon>Bacteria</taxon>
        <taxon>Pseudomonadati</taxon>
        <taxon>Aquificota</taxon>
        <taxon>Aquificia</taxon>
        <taxon>Aquificales</taxon>
        <taxon>Aquificaceae</taxon>
        <taxon>Aquifex</taxon>
    </lineage>
</organism>
<protein>
    <submittedName>
        <fullName evidence="2">Class I SAM-dependent methyltransferase</fullName>
    </submittedName>
</protein>
<comment type="caution">
    <text evidence="2">The sequence shown here is derived from an EMBL/GenBank/DDBJ whole genome shotgun (WGS) entry which is preliminary data.</text>
</comment>
<evidence type="ECO:0000259" key="1">
    <source>
        <dbReference type="Pfam" id="PF13649"/>
    </source>
</evidence>
<name>A0A7C5Q2T6_AQUAO</name>
<dbReference type="Pfam" id="PF13649">
    <property type="entry name" value="Methyltransf_25"/>
    <property type="match status" value="1"/>
</dbReference>
<dbReference type="EMBL" id="DRNB01000148">
    <property type="protein sequence ID" value="HHJ64053.1"/>
    <property type="molecule type" value="Genomic_DNA"/>
</dbReference>
<dbReference type="InterPro" id="IPR041698">
    <property type="entry name" value="Methyltransf_25"/>
</dbReference>
<evidence type="ECO:0000313" key="2">
    <source>
        <dbReference type="EMBL" id="HHJ64053.1"/>
    </source>
</evidence>
<dbReference type="PANTHER" id="PTHR43464">
    <property type="entry name" value="METHYLTRANSFERASE"/>
    <property type="match status" value="1"/>
</dbReference>
<accession>A0A7C5Q2T6</accession>
<dbReference type="SUPFAM" id="SSF53335">
    <property type="entry name" value="S-adenosyl-L-methionine-dependent methyltransferases"/>
    <property type="match status" value="1"/>
</dbReference>
<feature type="domain" description="Methyltransferase" evidence="1">
    <location>
        <begin position="25"/>
        <end position="111"/>
    </location>
</feature>
<keyword evidence="2" id="KW-0808">Transferase</keyword>
<sequence>MTGRESPLHLTLCRFYTLARRGKALDIACGTGENSLFLAKKGFEVHAFDISDVAIRRARRKAKREGVRVNFKICDAVKFSFMPETYDLVLNFFFLERRIFPKIVRTLRRGGILIFETYNVEHRVIRRDFNPAYLLRKGELLKAFSALEVLYYCEVSNVTTLVARKP</sequence>
<dbReference type="InterPro" id="IPR029063">
    <property type="entry name" value="SAM-dependent_MTases_sf"/>
</dbReference>
<dbReference type="Gene3D" id="3.40.50.150">
    <property type="entry name" value="Vaccinia Virus protein VP39"/>
    <property type="match status" value="1"/>
</dbReference>
<reference evidence="2" key="1">
    <citation type="journal article" date="2020" name="mSystems">
        <title>Genome- and Community-Level Interaction Insights into Carbon Utilization and Element Cycling Functions of Hydrothermarchaeota in Hydrothermal Sediment.</title>
        <authorList>
            <person name="Zhou Z."/>
            <person name="Liu Y."/>
            <person name="Xu W."/>
            <person name="Pan J."/>
            <person name="Luo Z.H."/>
            <person name="Li M."/>
        </authorList>
    </citation>
    <scope>NUCLEOTIDE SEQUENCE [LARGE SCALE GENOMIC DNA]</scope>
    <source>
        <strain evidence="2">HyVt-501</strain>
    </source>
</reference>
<dbReference type="GO" id="GO:0032259">
    <property type="term" value="P:methylation"/>
    <property type="evidence" value="ECO:0007669"/>
    <property type="project" value="UniProtKB-KW"/>
</dbReference>
<keyword evidence="2" id="KW-0489">Methyltransferase</keyword>
<proteinExistence type="predicted"/>